<dbReference type="InterPro" id="IPR039361">
    <property type="entry name" value="Cyclin"/>
</dbReference>
<accession>A0A1Y2F4E2</accession>
<dbReference type="GO" id="GO:0051301">
    <property type="term" value="P:cell division"/>
    <property type="evidence" value="ECO:0007669"/>
    <property type="project" value="UniProtKB-KW"/>
</dbReference>
<comment type="similarity">
    <text evidence="4">Belongs to the cyclin family.</text>
</comment>
<feature type="compositionally biased region" description="Basic and acidic residues" evidence="5">
    <location>
        <begin position="137"/>
        <end position="146"/>
    </location>
</feature>
<dbReference type="Pfam" id="PF02984">
    <property type="entry name" value="Cyclin_C"/>
    <property type="match status" value="1"/>
</dbReference>
<dbReference type="Proteomes" id="UP000193685">
    <property type="component" value="Unassembled WGS sequence"/>
</dbReference>
<dbReference type="CDD" id="cd20568">
    <property type="entry name" value="CYCLIN_CLBs_yeast_rpt1"/>
    <property type="match status" value="1"/>
</dbReference>
<evidence type="ECO:0000259" key="6">
    <source>
        <dbReference type="SMART" id="SM00385"/>
    </source>
</evidence>
<dbReference type="GO" id="GO:0044772">
    <property type="term" value="P:mitotic cell cycle phase transition"/>
    <property type="evidence" value="ECO:0007669"/>
    <property type="project" value="InterPro"/>
</dbReference>
<dbReference type="Gene3D" id="1.10.472.10">
    <property type="entry name" value="Cyclin-like"/>
    <property type="match status" value="2"/>
</dbReference>
<feature type="domain" description="Cyclin C-terminal" evidence="7">
    <location>
        <begin position="339"/>
        <end position="453"/>
    </location>
</feature>
<gene>
    <name evidence="8" type="ORF">BCR37DRAFT_115751</name>
</gene>
<keyword evidence="9" id="KW-1185">Reference proteome</keyword>
<dbReference type="GeneID" id="63782557"/>
<comment type="caution">
    <text evidence="8">The sequence shown here is derived from an EMBL/GenBank/DDBJ whole genome shotgun (WGS) entry which is preliminary data.</text>
</comment>
<feature type="domain" description="Cyclin-like" evidence="6">
    <location>
        <begin position="246"/>
        <end position="330"/>
    </location>
</feature>
<evidence type="ECO:0000256" key="5">
    <source>
        <dbReference type="SAM" id="MobiDB-lite"/>
    </source>
</evidence>
<dbReference type="PIRSF" id="PIRSF001771">
    <property type="entry name" value="Cyclin_A_B_D_E"/>
    <property type="match status" value="1"/>
</dbReference>
<evidence type="ECO:0000259" key="7">
    <source>
        <dbReference type="SMART" id="SM01332"/>
    </source>
</evidence>
<feature type="region of interest" description="Disordered" evidence="5">
    <location>
        <begin position="58"/>
        <end position="151"/>
    </location>
</feature>
<evidence type="ECO:0000313" key="9">
    <source>
        <dbReference type="Proteomes" id="UP000193685"/>
    </source>
</evidence>
<dbReference type="Pfam" id="PF00134">
    <property type="entry name" value="Cyclin_N"/>
    <property type="match status" value="1"/>
</dbReference>
<evidence type="ECO:0000256" key="3">
    <source>
        <dbReference type="ARBA" id="ARBA00023306"/>
    </source>
</evidence>
<dbReference type="InterPro" id="IPR048258">
    <property type="entry name" value="Cyclins_cyclin-box"/>
</dbReference>
<feature type="compositionally biased region" description="Polar residues" evidence="5">
    <location>
        <begin position="67"/>
        <end position="86"/>
    </location>
</feature>
<dbReference type="InterPro" id="IPR036915">
    <property type="entry name" value="Cyclin-like_sf"/>
</dbReference>
<evidence type="ECO:0000256" key="2">
    <source>
        <dbReference type="ARBA" id="ARBA00023127"/>
    </source>
</evidence>
<proteinExistence type="inferred from homology"/>
<feature type="domain" description="Cyclin-like" evidence="6">
    <location>
        <begin position="343"/>
        <end position="424"/>
    </location>
</feature>
<dbReference type="EMBL" id="MCFI01000018">
    <property type="protein sequence ID" value="ORY78196.1"/>
    <property type="molecule type" value="Genomic_DNA"/>
</dbReference>
<dbReference type="PROSITE" id="PS00292">
    <property type="entry name" value="CYCLINS"/>
    <property type="match status" value="1"/>
</dbReference>
<dbReference type="InterPro" id="IPR013763">
    <property type="entry name" value="Cyclin-like_dom"/>
</dbReference>
<dbReference type="PANTHER" id="PTHR10177">
    <property type="entry name" value="CYCLINS"/>
    <property type="match status" value="1"/>
</dbReference>
<dbReference type="GO" id="GO:0016538">
    <property type="term" value="F:cyclin-dependent protein serine/threonine kinase regulator activity"/>
    <property type="evidence" value="ECO:0007669"/>
    <property type="project" value="InterPro"/>
</dbReference>
<reference evidence="8 9" key="1">
    <citation type="submission" date="2016-07" db="EMBL/GenBank/DDBJ databases">
        <title>Pervasive Adenine N6-methylation of Active Genes in Fungi.</title>
        <authorList>
            <consortium name="DOE Joint Genome Institute"/>
            <person name="Mondo S.J."/>
            <person name="Dannebaum R.O."/>
            <person name="Kuo R.C."/>
            <person name="Labutti K."/>
            <person name="Haridas S."/>
            <person name="Kuo A."/>
            <person name="Salamov A."/>
            <person name="Ahrendt S.R."/>
            <person name="Lipzen A."/>
            <person name="Sullivan W."/>
            <person name="Andreopoulos W.B."/>
            <person name="Clum A."/>
            <person name="Lindquist E."/>
            <person name="Daum C."/>
            <person name="Ramamoorthy G.K."/>
            <person name="Gryganskyi A."/>
            <person name="Culley D."/>
            <person name="Magnuson J.K."/>
            <person name="James T.Y."/>
            <person name="O'Malley M.A."/>
            <person name="Stajich J.E."/>
            <person name="Spatafora J.W."/>
            <person name="Visel A."/>
            <person name="Grigoriev I.V."/>
        </authorList>
    </citation>
    <scope>NUCLEOTIDE SEQUENCE [LARGE SCALE GENOMIC DNA]</scope>
    <source>
        <strain evidence="8 9">12-1054</strain>
    </source>
</reference>
<keyword evidence="3" id="KW-0131">Cell cycle</keyword>
<feature type="region of interest" description="Disordered" evidence="5">
    <location>
        <begin position="1"/>
        <end position="44"/>
    </location>
</feature>
<sequence>MNGTRRSTRSTTDTAQQDENARPTRLTRARSAQPLVAAKTMQQSTVSVHVAGTAADKVTRKRAAMTDVSNRHNGVASQSSTVTAGTSKKAGIKQVVAVQRTKSEQPAQSSAVEKRKAARLTKQSTSTTSSSITEEEPPFKRGKSEGEPTPAVVQTSSTIAPAVLSELSENAATLTTRPRATSPQQEPVQLWDDLDAEDSDDPLMVSEYVNEIFEYLRVQEIKLMPNQLYMQKQDEINWKMRGILLDWLVEVHQKFRLLPETLFLAVNIVDRFLGLRMCSLQKLQLVGITALFVASKYEEVMCPSVQNFIYMADGGYTDDDVLKAEQYILQVLDFNLAYPNHMNFLRRISKADNYDIQVRTVAKYLLEVCMLDHTFMVYPPSLQSAAAMYLSRAMLGRGEWDHNLHHYSGYSEQEVMVCVHQLIDALRKPVKFEALFKKYASKKFIKASLYVRDWCKKQHNVDPIFDKGGDAKYLVENDYE</sequence>
<dbReference type="InterPro" id="IPR046965">
    <property type="entry name" value="Cyclin_A/B-like"/>
</dbReference>
<dbReference type="SUPFAM" id="SSF47954">
    <property type="entry name" value="Cyclin-like"/>
    <property type="match status" value="2"/>
</dbReference>
<protein>
    <submittedName>
        <fullName evidence="8">Cyclin-like protein</fullName>
    </submittedName>
</protein>
<dbReference type="RefSeq" id="XP_040723307.1">
    <property type="nucleotide sequence ID" value="XM_040865958.1"/>
</dbReference>
<dbReference type="FunFam" id="1.10.472.10:FF:000001">
    <property type="entry name" value="G2/mitotic-specific cyclin"/>
    <property type="match status" value="1"/>
</dbReference>
<dbReference type="OrthoDB" id="5590282at2759"/>
<keyword evidence="1" id="KW-0132">Cell division</keyword>
<name>A0A1Y2F4E2_PROLT</name>
<organism evidence="8 9">
    <name type="scientific">Protomyces lactucae-debilis</name>
    <dbReference type="NCBI Taxonomy" id="2754530"/>
    <lineage>
        <taxon>Eukaryota</taxon>
        <taxon>Fungi</taxon>
        <taxon>Dikarya</taxon>
        <taxon>Ascomycota</taxon>
        <taxon>Taphrinomycotina</taxon>
        <taxon>Taphrinomycetes</taxon>
        <taxon>Taphrinales</taxon>
        <taxon>Protomycetaceae</taxon>
        <taxon>Protomyces</taxon>
    </lineage>
</organism>
<dbReference type="SMART" id="SM00385">
    <property type="entry name" value="CYCLIN"/>
    <property type="match status" value="2"/>
</dbReference>
<dbReference type="SMART" id="SM01332">
    <property type="entry name" value="Cyclin_C"/>
    <property type="match status" value="1"/>
</dbReference>
<dbReference type="STRING" id="56484.A0A1Y2F4E2"/>
<keyword evidence="2 4" id="KW-0195">Cyclin</keyword>
<dbReference type="AlphaFoldDB" id="A0A1Y2F4E2"/>
<dbReference type="CDD" id="cd20512">
    <property type="entry name" value="CYCLIN_CLBs_yeast_rpt2"/>
    <property type="match status" value="1"/>
</dbReference>
<evidence type="ECO:0000313" key="8">
    <source>
        <dbReference type="EMBL" id="ORY78196.1"/>
    </source>
</evidence>
<evidence type="ECO:0000256" key="4">
    <source>
        <dbReference type="RuleBase" id="RU000383"/>
    </source>
</evidence>
<evidence type="ECO:0000256" key="1">
    <source>
        <dbReference type="ARBA" id="ARBA00022618"/>
    </source>
</evidence>
<dbReference type="InterPro" id="IPR006671">
    <property type="entry name" value="Cyclin_N"/>
</dbReference>
<dbReference type="InterPro" id="IPR004367">
    <property type="entry name" value="Cyclin_C-dom"/>
</dbReference>